<gene>
    <name evidence="3" type="primary">LOC112693159</name>
    <name evidence="1" type="ORF">g.53117</name>
</gene>
<dbReference type="GeneID" id="112693159"/>
<dbReference type="RefSeq" id="XP_025423881.1">
    <property type="nucleotide sequence ID" value="XM_025568096.1"/>
</dbReference>
<dbReference type="OrthoDB" id="6601492at2759"/>
<proteinExistence type="predicted"/>
<evidence type="ECO:0000313" key="1">
    <source>
        <dbReference type="EMBL" id="MBY80541.1"/>
    </source>
</evidence>
<dbReference type="Proteomes" id="UP000694846">
    <property type="component" value="Unplaced"/>
</dbReference>
<sequence length="113" mass="13546">MSGRHPSKNLELSSLDIMSFNYALINRCRLTWNDNLAVLKIFPDLIVERSFSSLKRIHTYCRSTQTQERINSLNVISIEKKLVFKLRANRNKFYEDVINKFTEKKRRIEFEFK</sequence>
<organism evidence="1">
    <name type="scientific">Sipha flava</name>
    <name type="common">yellow sugarcane aphid</name>
    <dbReference type="NCBI Taxonomy" id="143950"/>
    <lineage>
        <taxon>Eukaryota</taxon>
        <taxon>Metazoa</taxon>
        <taxon>Ecdysozoa</taxon>
        <taxon>Arthropoda</taxon>
        <taxon>Hexapoda</taxon>
        <taxon>Insecta</taxon>
        <taxon>Pterygota</taxon>
        <taxon>Neoptera</taxon>
        <taxon>Paraneoptera</taxon>
        <taxon>Hemiptera</taxon>
        <taxon>Sternorrhyncha</taxon>
        <taxon>Aphidomorpha</taxon>
        <taxon>Aphidoidea</taxon>
        <taxon>Aphididae</taxon>
        <taxon>Sipha</taxon>
    </lineage>
</organism>
<accession>A0A2S2QS34</accession>
<keyword evidence="2" id="KW-1185">Reference proteome</keyword>
<name>A0A2S2QS34_9HEMI</name>
<dbReference type="AlphaFoldDB" id="A0A2S2QS34"/>
<dbReference type="EMBL" id="GGMS01011338">
    <property type="protein sequence ID" value="MBY80541.1"/>
    <property type="molecule type" value="Transcribed_RNA"/>
</dbReference>
<reference evidence="3" key="2">
    <citation type="submission" date="2025-04" db="UniProtKB">
        <authorList>
            <consortium name="RefSeq"/>
        </authorList>
    </citation>
    <scope>IDENTIFICATION</scope>
    <source>
        <tissue evidence="3">Whole body</tissue>
    </source>
</reference>
<protein>
    <submittedName>
        <fullName evidence="3">Uncharacterized protein LOC112693159</fullName>
    </submittedName>
</protein>
<reference evidence="1" key="1">
    <citation type="submission" date="2018-04" db="EMBL/GenBank/DDBJ databases">
        <title>Transcriptome assembly of Sipha flava.</title>
        <authorList>
            <person name="Scully E.D."/>
            <person name="Geib S.M."/>
            <person name="Palmer N.A."/>
            <person name="Koch K."/>
            <person name="Bradshaw J."/>
            <person name="Heng-Moss T."/>
            <person name="Sarath G."/>
        </authorList>
    </citation>
    <scope>NUCLEOTIDE SEQUENCE</scope>
</reference>
<evidence type="ECO:0000313" key="3">
    <source>
        <dbReference type="RefSeq" id="XP_025423881.1"/>
    </source>
</evidence>
<evidence type="ECO:0000313" key="2">
    <source>
        <dbReference type="Proteomes" id="UP000694846"/>
    </source>
</evidence>